<protein>
    <submittedName>
        <fullName evidence="1">Uncharacterized protein</fullName>
    </submittedName>
</protein>
<evidence type="ECO:0000313" key="2">
    <source>
        <dbReference type="Proteomes" id="UP000320551"/>
    </source>
</evidence>
<evidence type="ECO:0000313" key="1">
    <source>
        <dbReference type="EMBL" id="TRU31190.1"/>
    </source>
</evidence>
<proteinExistence type="predicted"/>
<sequence length="68" mass="7635">MRFLKGKSPLKLGVICDFFSQSMLLGGSTPQTPRAVSFKLSIADFESINLIEDSQVYLFLIKRVSHNN</sequence>
<name>A0A552E9K3_MICAE</name>
<dbReference type="AlphaFoldDB" id="A0A552E9K3"/>
<gene>
    <name evidence="1" type="ORF">EWV80_00870</name>
</gene>
<organism evidence="1 2">
    <name type="scientific">Microcystis aeruginosa Ma_QC_B_20070730_S2</name>
    <dbReference type="NCBI Taxonomy" id="2486256"/>
    <lineage>
        <taxon>Bacteria</taxon>
        <taxon>Bacillati</taxon>
        <taxon>Cyanobacteriota</taxon>
        <taxon>Cyanophyceae</taxon>
        <taxon>Oscillatoriophycideae</taxon>
        <taxon>Chroococcales</taxon>
        <taxon>Microcystaceae</taxon>
        <taxon>Microcystis</taxon>
    </lineage>
</organism>
<dbReference type="EMBL" id="SFBK01000014">
    <property type="protein sequence ID" value="TRU31190.1"/>
    <property type="molecule type" value="Genomic_DNA"/>
</dbReference>
<reference evidence="1 2" key="1">
    <citation type="submission" date="2019-01" db="EMBL/GenBank/DDBJ databases">
        <title>Coherence of Microcystis species and biogeography revealed through population genomics.</title>
        <authorList>
            <person name="Perez-Carrascal O.M."/>
            <person name="Terrat Y."/>
            <person name="Giani A."/>
            <person name="Fortin N."/>
            <person name="Tromas N."/>
            <person name="Shapiro B.J."/>
        </authorList>
    </citation>
    <scope>NUCLEOTIDE SEQUENCE [LARGE SCALE GENOMIC DNA]</scope>
    <source>
        <strain evidence="1">Ma_QC_B_20070730_S2</strain>
    </source>
</reference>
<accession>A0A552E9K3</accession>
<comment type="caution">
    <text evidence="1">The sequence shown here is derived from an EMBL/GenBank/DDBJ whole genome shotgun (WGS) entry which is preliminary data.</text>
</comment>
<dbReference type="Proteomes" id="UP000320551">
    <property type="component" value="Unassembled WGS sequence"/>
</dbReference>